<dbReference type="InterPro" id="IPR002047">
    <property type="entry name" value="Adipokinetic_hormone_CS"/>
</dbReference>
<evidence type="ECO:0000256" key="9">
    <source>
        <dbReference type="SAM" id="SignalP"/>
    </source>
</evidence>
<organism evidence="10 11">
    <name type="scientific">Anopheles dirus</name>
    <dbReference type="NCBI Taxonomy" id="7168"/>
    <lineage>
        <taxon>Eukaryota</taxon>
        <taxon>Metazoa</taxon>
        <taxon>Ecdysozoa</taxon>
        <taxon>Arthropoda</taxon>
        <taxon>Hexapoda</taxon>
        <taxon>Insecta</taxon>
        <taxon>Pterygota</taxon>
        <taxon>Neoptera</taxon>
        <taxon>Endopterygota</taxon>
        <taxon>Diptera</taxon>
        <taxon>Nematocera</taxon>
        <taxon>Culicoidea</taxon>
        <taxon>Culicidae</taxon>
        <taxon>Anophelinae</taxon>
        <taxon>Anopheles</taxon>
    </lineage>
</organism>
<proteinExistence type="inferred from homology"/>
<name>A0A182NZ26_9DIPT</name>
<comment type="similarity">
    <text evidence="2">Belongs to the AKH/HRTH/RPCH family.</text>
</comment>
<dbReference type="InterPro" id="IPR010475">
    <property type="entry name" value="AKH/RPCH_hormone"/>
</dbReference>
<keyword evidence="3" id="KW-0964">Secreted</keyword>
<evidence type="ECO:0000256" key="5">
    <source>
        <dbReference type="ARBA" id="ARBA00022729"/>
    </source>
</evidence>
<dbReference type="GO" id="GO:0005179">
    <property type="term" value="F:hormone activity"/>
    <property type="evidence" value="ECO:0007669"/>
    <property type="project" value="UniProtKB-KW"/>
</dbReference>
<reference evidence="10" key="2">
    <citation type="submission" date="2020-05" db="UniProtKB">
        <authorList>
            <consortium name="EnsemblMetazoa"/>
        </authorList>
    </citation>
    <scope>IDENTIFICATION</scope>
    <source>
        <strain evidence="10">WRAIR2</strain>
    </source>
</reference>
<evidence type="ECO:0000256" key="7">
    <source>
        <dbReference type="ARBA" id="ARBA00023283"/>
    </source>
</evidence>
<keyword evidence="8" id="KW-0527">Neuropeptide</keyword>
<evidence type="ECO:0000256" key="3">
    <source>
        <dbReference type="ARBA" id="ARBA00022525"/>
    </source>
</evidence>
<feature type="signal peptide" evidence="9">
    <location>
        <begin position="1"/>
        <end position="22"/>
    </location>
</feature>
<evidence type="ECO:0000256" key="4">
    <source>
        <dbReference type="ARBA" id="ARBA00022702"/>
    </source>
</evidence>
<keyword evidence="6" id="KW-0027">Amidation</keyword>
<dbReference type="PROSITE" id="PS00256">
    <property type="entry name" value="AKH"/>
    <property type="match status" value="1"/>
</dbReference>
<evidence type="ECO:0000256" key="6">
    <source>
        <dbReference type="ARBA" id="ARBA00022815"/>
    </source>
</evidence>
<protein>
    <submittedName>
        <fullName evidence="10">Uncharacterized protein</fullName>
    </submittedName>
</protein>
<dbReference type="AlphaFoldDB" id="A0A182NZ26"/>
<reference evidence="11" key="1">
    <citation type="submission" date="2013-03" db="EMBL/GenBank/DDBJ databases">
        <title>The Genome Sequence of Anopheles dirus WRAIR2.</title>
        <authorList>
            <consortium name="The Broad Institute Genomics Platform"/>
            <person name="Neafsey D.E."/>
            <person name="Walton C."/>
            <person name="Walker B."/>
            <person name="Young S.K."/>
            <person name="Zeng Q."/>
            <person name="Gargeya S."/>
            <person name="Fitzgerald M."/>
            <person name="Haas B."/>
            <person name="Abouelleil A."/>
            <person name="Allen A.W."/>
            <person name="Alvarado L."/>
            <person name="Arachchi H.M."/>
            <person name="Berlin A.M."/>
            <person name="Chapman S.B."/>
            <person name="Gainer-Dewar J."/>
            <person name="Goldberg J."/>
            <person name="Griggs A."/>
            <person name="Gujja S."/>
            <person name="Hansen M."/>
            <person name="Howarth C."/>
            <person name="Imamovic A."/>
            <person name="Ireland A."/>
            <person name="Larimer J."/>
            <person name="McCowan C."/>
            <person name="Murphy C."/>
            <person name="Pearson M."/>
            <person name="Poon T.W."/>
            <person name="Priest M."/>
            <person name="Roberts A."/>
            <person name="Saif S."/>
            <person name="Shea T."/>
            <person name="Sisk P."/>
            <person name="Sykes S."/>
            <person name="Wortman J."/>
            <person name="Nusbaum C."/>
            <person name="Birren B."/>
        </authorList>
    </citation>
    <scope>NUCLEOTIDE SEQUENCE [LARGE SCALE GENOMIC DNA]</scope>
    <source>
        <strain evidence="11">WRAIR2</strain>
    </source>
</reference>
<comment type="subcellular location">
    <subcellularLocation>
        <location evidence="1">Secreted</location>
    </subcellularLocation>
</comment>
<dbReference type="Proteomes" id="UP000075884">
    <property type="component" value="Unassembled WGS sequence"/>
</dbReference>
<evidence type="ECO:0000256" key="1">
    <source>
        <dbReference type="ARBA" id="ARBA00004613"/>
    </source>
</evidence>
<dbReference type="EnsemblMetazoa" id="ADIR015526-RA">
    <property type="protein sequence ID" value="ADIR015526-PA"/>
    <property type="gene ID" value="ADIR015526"/>
</dbReference>
<keyword evidence="5 9" id="KW-0732">Signal</keyword>
<keyword evidence="7" id="KW-0873">Pyrrolidone carboxylic acid</keyword>
<keyword evidence="11" id="KW-1185">Reference proteome</keyword>
<feature type="chain" id="PRO_5008130525" evidence="9">
    <location>
        <begin position="23"/>
        <end position="80"/>
    </location>
</feature>
<evidence type="ECO:0000256" key="8">
    <source>
        <dbReference type="ARBA" id="ARBA00023320"/>
    </source>
</evidence>
<dbReference type="VEuPathDB" id="VectorBase:ADIR015526"/>
<dbReference type="GO" id="GO:0005576">
    <property type="term" value="C:extracellular region"/>
    <property type="evidence" value="ECO:0007669"/>
    <property type="project" value="UniProtKB-SubCell"/>
</dbReference>
<evidence type="ECO:0000313" key="10">
    <source>
        <dbReference type="EnsemblMetazoa" id="ADIR015526-PA"/>
    </source>
</evidence>
<keyword evidence="4" id="KW-0372">Hormone</keyword>
<dbReference type="GO" id="GO:0007218">
    <property type="term" value="P:neuropeptide signaling pathway"/>
    <property type="evidence" value="ECO:0007669"/>
    <property type="project" value="UniProtKB-KW"/>
</dbReference>
<accession>A0A182NZ26</accession>
<dbReference type="Pfam" id="PF06377">
    <property type="entry name" value="Adipokin_hormo"/>
    <property type="match status" value="1"/>
</dbReference>
<evidence type="ECO:0000313" key="11">
    <source>
        <dbReference type="Proteomes" id="UP000075884"/>
    </source>
</evidence>
<sequence length="80" mass="8719">MDTVKLFSVLLICASLMFIAEAQLTFTPTWGKRSQGAMSMNPLGGSSFGQDACKTPVDSLLVIYRMIQAEAQKIVDCSQK</sequence>
<dbReference type="STRING" id="7168.A0A182NZ26"/>
<evidence type="ECO:0000256" key="2">
    <source>
        <dbReference type="ARBA" id="ARBA00006145"/>
    </source>
</evidence>